<reference evidence="1" key="1">
    <citation type="submission" date="2020-09" db="EMBL/GenBank/DDBJ databases">
        <title>Pseudomonas syringae pv. eriobotryae genome sequence causing loquat canker disease.</title>
        <authorList>
            <person name="Fukuda S."/>
            <person name="Tashiro H."/>
            <person name="Nagano Y."/>
        </authorList>
    </citation>
    <scope>NUCLEOTIDE SEQUENCE</scope>
    <source>
        <strain evidence="1">AM001</strain>
    </source>
</reference>
<dbReference type="AlphaFoldDB" id="A0A9P3AHJ4"/>
<evidence type="ECO:0000313" key="2">
    <source>
        <dbReference type="Proteomes" id="UP000630864"/>
    </source>
</evidence>
<sequence length="115" mass="12637">MTITNPVTNEATKRNTSVNPTYTAILALGFKIEIRSQNSGKSRAYLTDGKGGRITENGTPIFVDFYDNKGQSVNPVVSREGSHLDSGLKKILEKAGSIDWLVEKPSKIKKPKLKM</sequence>
<dbReference type="EMBL" id="BMZW01000035">
    <property type="protein sequence ID" value="GFZ62144.1"/>
    <property type="molecule type" value="Genomic_DNA"/>
</dbReference>
<protein>
    <submittedName>
        <fullName evidence="1">Uncharacterized protein</fullName>
    </submittedName>
</protein>
<accession>A0A9P3AHJ4</accession>
<proteinExistence type="predicted"/>
<gene>
    <name evidence="1" type="ORF">PSE10A_46550</name>
</gene>
<dbReference type="Proteomes" id="UP000630864">
    <property type="component" value="Unassembled WGS sequence"/>
</dbReference>
<evidence type="ECO:0000313" key="1">
    <source>
        <dbReference type="EMBL" id="GFZ62144.1"/>
    </source>
</evidence>
<name>A0A9P3AHJ4_PSEA0</name>
<dbReference type="RefSeq" id="WP_189659098.1">
    <property type="nucleotide sequence ID" value="NZ_BMZW01000035.1"/>
</dbReference>
<organism evidence="1 2">
    <name type="scientific">Pseudomonas amygdali pv. eriobotryae</name>
    <dbReference type="NCBI Taxonomy" id="129137"/>
    <lineage>
        <taxon>Bacteria</taxon>
        <taxon>Pseudomonadati</taxon>
        <taxon>Pseudomonadota</taxon>
        <taxon>Gammaproteobacteria</taxon>
        <taxon>Pseudomonadales</taxon>
        <taxon>Pseudomonadaceae</taxon>
        <taxon>Pseudomonas</taxon>
        <taxon>Pseudomonas amygdali</taxon>
    </lineage>
</organism>
<comment type="caution">
    <text evidence="1">The sequence shown here is derived from an EMBL/GenBank/DDBJ whole genome shotgun (WGS) entry which is preliminary data.</text>
</comment>